<dbReference type="PANTHER" id="PTHR10829:SF25">
    <property type="entry name" value="DREBRIN-LIKE PROTEIN"/>
    <property type="match status" value="1"/>
</dbReference>
<dbReference type="InterPro" id="IPR035717">
    <property type="entry name" value="Drebrin-like_SH3"/>
</dbReference>
<feature type="compositionally biased region" description="Pro residues" evidence="9">
    <location>
        <begin position="376"/>
        <end position="388"/>
    </location>
</feature>
<accession>A0ABM0JDE6</accession>
<dbReference type="PANTHER" id="PTHR10829">
    <property type="entry name" value="CORTACTIN AND DREBRIN"/>
    <property type="match status" value="1"/>
</dbReference>
<dbReference type="Proteomes" id="UP000694888">
    <property type="component" value="Unplaced"/>
</dbReference>
<evidence type="ECO:0000256" key="4">
    <source>
        <dbReference type="ARBA" id="ARBA00022490"/>
    </source>
</evidence>
<dbReference type="Pfam" id="PF00241">
    <property type="entry name" value="Cofilin_ADF"/>
    <property type="match status" value="1"/>
</dbReference>
<protein>
    <submittedName>
        <fullName evidence="13">Drebrin-like protein B</fullName>
    </submittedName>
</protein>
<keyword evidence="4" id="KW-0963">Cytoplasm</keyword>
<proteinExistence type="inferred from homology"/>
<feature type="compositionally biased region" description="Acidic residues" evidence="9">
    <location>
        <begin position="464"/>
        <end position="473"/>
    </location>
</feature>
<feature type="compositionally biased region" description="Acidic residues" evidence="9">
    <location>
        <begin position="357"/>
        <end position="375"/>
    </location>
</feature>
<evidence type="ECO:0000256" key="7">
    <source>
        <dbReference type="ARBA" id="ARBA00023212"/>
    </source>
</evidence>
<feature type="compositionally biased region" description="Acidic residues" evidence="9">
    <location>
        <begin position="411"/>
        <end position="424"/>
    </location>
</feature>
<evidence type="ECO:0000256" key="3">
    <source>
        <dbReference type="ARBA" id="ARBA00022443"/>
    </source>
</evidence>
<keyword evidence="6" id="KW-0009">Actin-binding</keyword>
<dbReference type="RefSeq" id="XP_005091126.1">
    <property type="nucleotide sequence ID" value="XM_005091069.3"/>
</dbReference>
<dbReference type="GeneID" id="101857621"/>
<dbReference type="InterPro" id="IPR002108">
    <property type="entry name" value="ADF-H"/>
</dbReference>
<reference evidence="13" key="1">
    <citation type="submission" date="2025-08" db="UniProtKB">
        <authorList>
            <consortium name="RefSeq"/>
        </authorList>
    </citation>
    <scope>IDENTIFICATION</scope>
</reference>
<dbReference type="InterPro" id="IPR036028">
    <property type="entry name" value="SH3-like_dom_sf"/>
</dbReference>
<dbReference type="SMART" id="SM00326">
    <property type="entry name" value="SH3"/>
    <property type="match status" value="1"/>
</dbReference>
<comment type="subcellular location">
    <subcellularLocation>
        <location evidence="1">Cytoplasm</location>
        <location evidence="1">Cytoskeleton</location>
    </subcellularLocation>
</comment>
<dbReference type="PROSITE" id="PS50002">
    <property type="entry name" value="SH3"/>
    <property type="match status" value="1"/>
</dbReference>
<feature type="compositionally biased region" description="Basic and acidic residues" evidence="9">
    <location>
        <begin position="293"/>
        <end position="307"/>
    </location>
</feature>
<dbReference type="SMART" id="SM00102">
    <property type="entry name" value="ADF"/>
    <property type="match status" value="1"/>
</dbReference>
<keyword evidence="5" id="KW-0175">Coiled coil</keyword>
<evidence type="ECO:0000256" key="8">
    <source>
        <dbReference type="PROSITE-ProRule" id="PRU00192"/>
    </source>
</evidence>
<comment type="similarity">
    <text evidence="2">Belongs to the ABP1 family.</text>
</comment>
<evidence type="ECO:0000256" key="1">
    <source>
        <dbReference type="ARBA" id="ARBA00004245"/>
    </source>
</evidence>
<sequence length="542" mass="61779">MAVDLKKNKDSLFKAYEQVFDDKDDTDWALYGYEGQTPVLKLVGTGDGGIEEMAEDLSSGKMMYAYCRVTDPNTSLPKYVLIHWTGESVPENLKLKYTSHLRDVQAFLRGIHITVPARCEEDIDVDDIMKRVAKSSGANYSFHKEKARPQQAPDLVGTDYKRIIPTREINMNNRDQFWAQAEKDEISRQQAEKSRSDAERKQLEEERKERETRETKEREKRISEHMRDVGKQRQAEKKAAEQNKEMEKQKWAQIQKESSIDEEERGHRSDQMRKERAAEAAQLVSKSSSSARDFFKQKSVERPESAAKRGPPPPRKLQHSFGAASSQPEPQAPKQPIQLPREEAPPSKPARQPEPQPEPEPEPEMVPEPEPEPEPEPVPAAEPAPLSPTSPTSPVTRDLLRQGLPQRNDSDAEEEGQDWDEPSTEDYTFRENRVPSFHEDYSAEQQSAESQSHRISSTQHFVEEEQVEEEEEAAAPPPQVTADQGLCARALYDYQAADDTEITFDPDEIITNIEKIDDGWWQGFAPDGSYGMFPANYVELIN</sequence>
<evidence type="ECO:0000256" key="5">
    <source>
        <dbReference type="ARBA" id="ARBA00023054"/>
    </source>
</evidence>
<dbReference type="CDD" id="cd11960">
    <property type="entry name" value="SH3_Abp1_eu"/>
    <property type="match status" value="1"/>
</dbReference>
<evidence type="ECO:0000256" key="9">
    <source>
        <dbReference type="SAM" id="MobiDB-lite"/>
    </source>
</evidence>
<keyword evidence="7" id="KW-0206">Cytoskeleton</keyword>
<evidence type="ECO:0000313" key="12">
    <source>
        <dbReference type="Proteomes" id="UP000694888"/>
    </source>
</evidence>
<feature type="region of interest" description="Disordered" evidence="9">
    <location>
        <begin position="182"/>
        <end position="481"/>
    </location>
</feature>
<gene>
    <name evidence="13" type="primary">LOC101857621</name>
</gene>
<dbReference type="PROSITE" id="PS51263">
    <property type="entry name" value="ADF_H"/>
    <property type="match status" value="1"/>
</dbReference>
<feature type="compositionally biased region" description="Basic and acidic residues" evidence="9">
    <location>
        <begin position="182"/>
        <end position="250"/>
    </location>
</feature>
<dbReference type="InterPro" id="IPR029006">
    <property type="entry name" value="ADF-H/Gelsolin-like_dom_sf"/>
</dbReference>
<feature type="compositionally biased region" description="Pro residues" evidence="9">
    <location>
        <begin position="346"/>
        <end position="356"/>
    </location>
</feature>
<organism evidence="12 13">
    <name type="scientific">Aplysia californica</name>
    <name type="common">California sea hare</name>
    <dbReference type="NCBI Taxonomy" id="6500"/>
    <lineage>
        <taxon>Eukaryota</taxon>
        <taxon>Metazoa</taxon>
        <taxon>Spiralia</taxon>
        <taxon>Lophotrochozoa</taxon>
        <taxon>Mollusca</taxon>
        <taxon>Gastropoda</taxon>
        <taxon>Heterobranchia</taxon>
        <taxon>Euthyneura</taxon>
        <taxon>Tectipleura</taxon>
        <taxon>Aplysiida</taxon>
        <taxon>Aplysioidea</taxon>
        <taxon>Aplysiidae</taxon>
        <taxon>Aplysia</taxon>
    </lineage>
</organism>
<keyword evidence="12" id="KW-1185">Reference proteome</keyword>
<feature type="domain" description="ADF-H" evidence="11">
    <location>
        <begin position="4"/>
        <end position="133"/>
    </location>
</feature>
<evidence type="ECO:0000259" key="10">
    <source>
        <dbReference type="PROSITE" id="PS50002"/>
    </source>
</evidence>
<feature type="compositionally biased region" description="Basic and acidic residues" evidence="9">
    <location>
        <begin position="427"/>
        <end position="441"/>
    </location>
</feature>
<dbReference type="Pfam" id="PF14604">
    <property type="entry name" value="SH3_9"/>
    <property type="match status" value="1"/>
</dbReference>
<name>A0ABM0JDE6_APLCA</name>
<keyword evidence="3 8" id="KW-0728">SH3 domain</keyword>
<dbReference type="Gene3D" id="2.30.30.40">
    <property type="entry name" value="SH3 Domains"/>
    <property type="match status" value="1"/>
</dbReference>
<evidence type="ECO:0000256" key="6">
    <source>
        <dbReference type="ARBA" id="ARBA00023203"/>
    </source>
</evidence>
<feature type="domain" description="SH3" evidence="10">
    <location>
        <begin position="483"/>
        <end position="542"/>
    </location>
</feature>
<dbReference type="CDD" id="cd11281">
    <property type="entry name" value="ADF_drebrin_like"/>
    <property type="match status" value="1"/>
</dbReference>
<evidence type="ECO:0000256" key="2">
    <source>
        <dbReference type="ARBA" id="ARBA00011039"/>
    </source>
</evidence>
<feature type="compositionally biased region" description="Basic and acidic residues" evidence="9">
    <location>
        <begin position="264"/>
        <end position="278"/>
    </location>
</feature>
<dbReference type="SUPFAM" id="SSF50044">
    <property type="entry name" value="SH3-domain"/>
    <property type="match status" value="1"/>
</dbReference>
<dbReference type="SUPFAM" id="SSF55753">
    <property type="entry name" value="Actin depolymerizing proteins"/>
    <property type="match status" value="1"/>
</dbReference>
<dbReference type="InterPro" id="IPR001452">
    <property type="entry name" value="SH3_domain"/>
</dbReference>
<evidence type="ECO:0000313" key="13">
    <source>
        <dbReference type="RefSeq" id="XP_005091126.1"/>
    </source>
</evidence>
<dbReference type="Gene3D" id="3.40.20.10">
    <property type="entry name" value="Severin"/>
    <property type="match status" value="1"/>
</dbReference>
<evidence type="ECO:0000259" key="11">
    <source>
        <dbReference type="PROSITE" id="PS51263"/>
    </source>
</evidence>
<dbReference type="PRINTS" id="PR00452">
    <property type="entry name" value="SH3DOMAIN"/>
</dbReference>